<keyword evidence="1" id="KW-0540">Nuclease</keyword>
<dbReference type="Pfam" id="PF05901">
    <property type="entry name" value="Excalibur"/>
    <property type="match status" value="1"/>
</dbReference>
<dbReference type="GO" id="GO:0016787">
    <property type="term" value="F:hydrolase activity"/>
    <property type="evidence" value="ECO:0007669"/>
    <property type="project" value="UniProtKB-KW"/>
</dbReference>
<reference evidence="6 7" key="1">
    <citation type="journal article" date="2019" name="Int. J. Syst. Evol. Microbiol.">
        <title>The Global Catalogue of Microorganisms (GCM) 10K type strain sequencing project: providing services to taxonomists for standard genome sequencing and annotation.</title>
        <authorList>
            <consortium name="The Broad Institute Genomics Platform"/>
            <consortium name="The Broad Institute Genome Sequencing Center for Infectious Disease"/>
            <person name="Wu L."/>
            <person name="Ma J."/>
        </authorList>
    </citation>
    <scope>NUCLEOTIDE SEQUENCE [LARGE SCALE GENOMIC DNA]</scope>
    <source>
        <strain evidence="6 7">RDMS1</strain>
    </source>
</reference>
<dbReference type="GO" id="GO:0004519">
    <property type="term" value="F:endonuclease activity"/>
    <property type="evidence" value="ECO:0007669"/>
    <property type="project" value="UniProtKB-KW"/>
</dbReference>
<evidence type="ECO:0000313" key="6">
    <source>
        <dbReference type="EMBL" id="MFC7192142.1"/>
    </source>
</evidence>
<dbReference type="PANTHER" id="PTHR12302">
    <property type="entry name" value="EBNA2 BINDING PROTEIN P100"/>
    <property type="match status" value="1"/>
</dbReference>
<dbReference type="GeneID" id="76201819"/>
<dbReference type="InterPro" id="IPR016071">
    <property type="entry name" value="Staphylococal_nuclease_OB-fold"/>
</dbReference>
<name>A0ABD5YTB7_9EURY</name>
<evidence type="ECO:0000256" key="4">
    <source>
        <dbReference type="SAM" id="MobiDB-lite"/>
    </source>
</evidence>
<dbReference type="RefSeq" id="WP_264556496.1">
    <property type="nucleotide sequence ID" value="NZ_CP109980.1"/>
</dbReference>
<feature type="compositionally biased region" description="Basic and acidic residues" evidence="4">
    <location>
        <begin position="234"/>
        <end position="244"/>
    </location>
</feature>
<dbReference type="EMBL" id="JBHTAX010000004">
    <property type="protein sequence ID" value="MFC7192142.1"/>
    <property type="molecule type" value="Genomic_DNA"/>
</dbReference>
<dbReference type="SMART" id="SM00894">
    <property type="entry name" value="Excalibur"/>
    <property type="match status" value="1"/>
</dbReference>
<evidence type="ECO:0000259" key="5">
    <source>
        <dbReference type="PROSITE" id="PS50830"/>
    </source>
</evidence>
<organism evidence="6 7">
    <name type="scientific">Halocatena marina</name>
    <dbReference type="NCBI Taxonomy" id="2934937"/>
    <lineage>
        <taxon>Archaea</taxon>
        <taxon>Methanobacteriati</taxon>
        <taxon>Methanobacteriota</taxon>
        <taxon>Stenosarchaea group</taxon>
        <taxon>Halobacteria</taxon>
        <taxon>Halobacteriales</taxon>
        <taxon>Natronomonadaceae</taxon>
        <taxon>Halocatena</taxon>
    </lineage>
</organism>
<gene>
    <name evidence="6" type="ORF">ACFQL7_21575</name>
</gene>
<dbReference type="PROSITE" id="PS51257">
    <property type="entry name" value="PROKAR_LIPOPROTEIN"/>
    <property type="match status" value="1"/>
</dbReference>
<evidence type="ECO:0000256" key="3">
    <source>
        <dbReference type="ARBA" id="ARBA00022801"/>
    </source>
</evidence>
<evidence type="ECO:0000313" key="7">
    <source>
        <dbReference type="Proteomes" id="UP001596417"/>
    </source>
</evidence>
<dbReference type="Gene3D" id="2.40.50.90">
    <property type="match status" value="1"/>
</dbReference>
<dbReference type="SMART" id="SM00318">
    <property type="entry name" value="SNc"/>
    <property type="match status" value="1"/>
</dbReference>
<dbReference type="Proteomes" id="UP001596417">
    <property type="component" value="Unassembled WGS sequence"/>
</dbReference>
<dbReference type="AlphaFoldDB" id="A0ABD5YTB7"/>
<dbReference type="PANTHER" id="PTHR12302:SF3">
    <property type="entry name" value="SERINE_THREONINE-PROTEIN KINASE 31"/>
    <property type="match status" value="1"/>
</dbReference>
<dbReference type="InterPro" id="IPR002071">
    <property type="entry name" value="Thermonucl_AS"/>
</dbReference>
<keyword evidence="3" id="KW-0378">Hydrolase</keyword>
<evidence type="ECO:0000256" key="1">
    <source>
        <dbReference type="ARBA" id="ARBA00022722"/>
    </source>
</evidence>
<dbReference type="PROSITE" id="PS01123">
    <property type="entry name" value="TNASE_1"/>
    <property type="match status" value="1"/>
</dbReference>
<dbReference type="Pfam" id="PF00565">
    <property type="entry name" value="SNase"/>
    <property type="match status" value="1"/>
</dbReference>
<feature type="domain" description="TNase-like" evidence="5">
    <location>
        <begin position="49"/>
        <end position="197"/>
    </location>
</feature>
<evidence type="ECO:0000256" key="2">
    <source>
        <dbReference type="ARBA" id="ARBA00022759"/>
    </source>
</evidence>
<sequence length="255" mass="27450">MGERKWALLVLVIISLLSGCAGDTAPGGGGTATPAATGESSLPPPDGGTTRTATVTRVVDGDTMEVTFTNGEQDTIRLLGVDTPETIASNENPTEYAGIPDTIRGRDWLLNWGERAKSFAEDELAEQQVQIVTDPEADQRGSFGRLLAYIYVGETNFNYKLISQGYARRYDSSFSFRGAFGQAEQEARAANRGVWSFEQTNQPIATKQPATPADVSCSDFNTQQEAQAFFEAHTPSEDPHRLDGDGDGQACESLA</sequence>
<dbReference type="SUPFAM" id="SSF50199">
    <property type="entry name" value="Staphylococcal nuclease"/>
    <property type="match status" value="1"/>
</dbReference>
<keyword evidence="7" id="KW-1185">Reference proteome</keyword>
<feature type="region of interest" description="Disordered" evidence="4">
    <location>
        <begin position="233"/>
        <end position="255"/>
    </location>
</feature>
<feature type="region of interest" description="Disordered" evidence="4">
    <location>
        <begin position="26"/>
        <end position="52"/>
    </location>
</feature>
<comment type="caution">
    <text evidence="6">The sequence shown here is derived from an EMBL/GenBank/DDBJ whole genome shotgun (WGS) entry which is preliminary data.</text>
</comment>
<dbReference type="InterPro" id="IPR008613">
    <property type="entry name" value="Excalibur_Ca-bd_domain"/>
</dbReference>
<accession>A0ABD5YTB7</accession>
<proteinExistence type="predicted"/>
<protein>
    <submittedName>
        <fullName evidence="6">Thermonuclease family protein</fullName>
    </submittedName>
</protein>
<dbReference type="InterPro" id="IPR035437">
    <property type="entry name" value="SNase_OB-fold_sf"/>
</dbReference>
<keyword evidence="2" id="KW-0255">Endonuclease</keyword>
<dbReference type="PROSITE" id="PS50830">
    <property type="entry name" value="TNASE_3"/>
    <property type="match status" value="1"/>
</dbReference>